<accession>A0ABT8ZJC7</accession>
<protein>
    <submittedName>
        <fullName evidence="2">CpaD family pilus assembly lipoprotein</fullName>
    </submittedName>
</protein>
<keyword evidence="3" id="KW-1185">Reference proteome</keyword>
<feature type="signal peptide" evidence="1">
    <location>
        <begin position="1"/>
        <end position="28"/>
    </location>
</feature>
<evidence type="ECO:0000313" key="2">
    <source>
        <dbReference type="EMBL" id="MDO7834619.1"/>
    </source>
</evidence>
<dbReference type="RefSeq" id="WP_304535112.1">
    <property type="nucleotide sequence ID" value="NZ_JAUQOM010000002.1"/>
</dbReference>
<feature type="chain" id="PRO_5046706001" evidence="1">
    <location>
        <begin position="29"/>
        <end position="220"/>
    </location>
</feature>
<organism evidence="2 3">
    <name type="scientific">Sphingobium cyanobacteriorum</name>
    <dbReference type="NCBI Taxonomy" id="3063954"/>
    <lineage>
        <taxon>Bacteria</taxon>
        <taxon>Pseudomonadati</taxon>
        <taxon>Pseudomonadota</taxon>
        <taxon>Alphaproteobacteria</taxon>
        <taxon>Sphingomonadales</taxon>
        <taxon>Sphingomonadaceae</taxon>
        <taxon>Sphingobium</taxon>
    </lineage>
</organism>
<dbReference type="InterPro" id="IPR019027">
    <property type="entry name" value="Pilus_biogenesis_CpaD-related"/>
</dbReference>
<gene>
    <name evidence="2" type="ORF">Q4610_06130</name>
</gene>
<keyword evidence="2" id="KW-0449">Lipoprotein</keyword>
<dbReference type="Pfam" id="PF09476">
    <property type="entry name" value="Pilus_CpaD"/>
    <property type="match status" value="1"/>
</dbReference>
<name>A0ABT8ZJC7_9SPHN</name>
<evidence type="ECO:0000313" key="3">
    <source>
        <dbReference type="Proteomes" id="UP001176471"/>
    </source>
</evidence>
<dbReference type="EMBL" id="JAUQOM010000002">
    <property type="protein sequence ID" value="MDO7834619.1"/>
    <property type="molecule type" value="Genomic_DNA"/>
</dbReference>
<keyword evidence="1" id="KW-0732">Signal</keyword>
<sequence>MTSPMPPRLVIKAIAALAIVATPMIAHARDRANRSVDSVFQPVVSYAAYTFDVQAGSGGSLPTYEAGRLNDWFASIGLGYGDQVAIVTDSGYYSPALREDVADIVARHGLLVAEDSSAVAGAAPAGSVRLIVRRATASVPGCPDWRQTQETNMNLATTSNFGCGVNSNWAAMVANPEDLVRGQGTDSGLRTATSNRAISTYRDKAPTGAGDLKQLKAGGQ</sequence>
<proteinExistence type="predicted"/>
<comment type="caution">
    <text evidence="2">The sequence shown here is derived from an EMBL/GenBank/DDBJ whole genome shotgun (WGS) entry which is preliminary data.</text>
</comment>
<evidence type="ECO:0000256" key="1">
    <source>
        <dbReference type="SAM" id="SignalP"/>
    </source>
</evidence>
<dbReference type="Proteomes" id="UP001176471">
    <property type="component" value="Unassembled WGS sequence"/>
</dbReference>
<reference evidence="2" key="1">
    <citation type="submission" date="2023-07" db="EMBL/GenBank/DDBJ databases">
        <title>Bacterial whole genome sequence for Sphingobium sp. HBC34.</title>
        <authorList>
            <person name="Le V."/>
            <person name="Ko S.-R."/>
            <person name="Ahn C.-Y."/>
            <person name="Oh H.-M."/>
        </authorList>
    </citation>
    <scope>NUCLEOTIDE SEQUENCE</scope>
    <source>
        <strain evidence="2">HBC34</strain>
    </source>
</reference>